<name>G4TTH3_SERID</name>
<feature type="transmembrane region" description="Helical" evidence="1">
    <location>
        <begin position="165"/>
        <end position="188"/>
    </location>
</feature>
<dbReference type="STRING" id="1109443.G4TTH3"/>
<dbReference type="OrthoDB" id="3156446at2759"/>
<sequence>MARSVGAISRRELRDPYVIYNKRANLEQQEFMDDCNQAMDTLLVFAGLFSAITTAFIIETYKDLKREPEAKSEQLLQAILERNWTQPSPGFSLDSFTAEHHAVVTNTLFFLSLSISLVAALGAILVKQWARKVFVDIKKIEASRERARNYLIRKRDVEYWRIPEVVALVPMLLHVALAVFFVGLIFWLKRINPIVSWVSAGVGIIALILYTVVAVIPTWSSTAPFRWPVSTALTYLFRGMTTLFRWISSWTRQLLAGTRSIVYDTEKGSPLVTDPLQVATSALPPSQPDNAPSFTSSKIEVILFDTFPPLTTIIGMPGPAWEWIEGGNIDKVDLGVFHELFLDPDPISALEDTANALITYLVRSAKRDRKITSTSFKPIVRRFADCLLTYRAYSNGTYEIRPGQSQELAITMSQFFEIALQVKAIDTVECRDALKDVLGVIDLLLQEGMRHGSVPEIVLYASVSAQLSRVLQTYHHLNLAVRILSTLGDFGPCSAYLAALETEQPGIGIGGVSRANREKSQSNHEEWTAHELEEFRTQLSTYIWALTQLVITRFSGGTEVSEKDKAQQDELYTRVDYILSFLALAGDSGQTFPLLRERLEPLWLATSGCSLQVEMWTRMILLKTGSCCKIQGGEHLIES</sequence>
<keyword evidence="1" id="KW-0812">Transmembrane</keyword>
<accession>G4TTH3</accession>
<keyword evidence="1" id="KW-0472">Membrane</keyword>
<keyword evidence="1" id="KW-1133">Transmembrane helix</keyword>
<dbReference type="HOGENOM" id="CLU_432851_0_0_1"/>
<gene>
    <name evidence="3" type="ORF">PIIN_08568</name>
</gene>
<dbReference type="InterPro" id="IPR045338">
    <property type="entry name" value="DUF6535"/>
</dbReference>
<protein>
    <recommendedName>
        <fullName evidence="2">DUF6535 domain-containing protein</fullName>
    </recommendedName>
</protein>
<feature type="transmembrane region" description="Helical" evidence="1">
    <location>
        <begin position="41"/>
        <end position="58"/>
    </location>
</feature>
<proteinExistence type="predicted"/>
<comment type="caution">
    <text evidence="3">The sequence shown here is derived from an EMBL/GenBank/DDBJ whole genome shotgun (WGS) entry which is preliminary data.</text>
</comment>
<dbReference type="Proteomes" id="UP000007148">
    <property type="component" value="Unassembled WGS sequence"/>
</dbReference>
<feature type="transmembrane region" description="Helical" evidence="1">
    <location>
        <begin position="108"/>
        <end position="126"/>
    </location>
</feature>
<dbReference type="EMBL" id="CAFZ01000334">
    <property type="protein sequence ID" value="CCA74616.1"/>
    <property type="molecule type" value="Genomic_DNA"/>
</dbReference>
<reference evidence="3 4" key="1">
    <citation type="journal article" date="2011" name="PLoS Pathog.">
        <title>Endophytic Life Strategies Decoded by Genome and Transcriptome Analyses of the Mutualistic Root Symbiont Piriformospora indica.</title>
        <authorList>
            <person name="Zuccaro A."/>
            <person name="Lahrmann U."/>
            <person name="Guldener U."/>
            <person name="Langen G."/>
            <person name="Pfiffi S."/>
            <person name="Biedenkopf D."/>
            <person name="Wong P."/>
            <person name="Samans B."/>
            <person name="Grimm C."/>
            <person name="Basiewicz M."/>
            <person name="Murat C."/>
            <person name="Martin F."/>
            <person name="Kogel K.H."/>
        </authorList>
    </citation>
    <scope>NUCLEOTIDE SEQUENCE [LARGE SCALE GENOMIC DNA]</scope>
    <source>
        <strain evidence="3 4">DSM 11827</strain>
    </source>
</reference>
<evidence type="ECO:0000313" key="4">
    <source>
        <dbReference type="Proteomes" id="UP000007148"/>
    </source>
</evidence>
<dbReference type="AlphaFoldDB" id="G4TTH3"/>
<feature type="transmembrane region" description="Helical" evidence="1">
    <location>
        <begin position="194"/>
        <end position="216"/>
    </location>
</feature>
<dbReference type="InParanoid" id="G4TTH3"/>
<evidence type="ECO:0000259" key="2">
    <source>
        <dbReference type="Pfam" id="PF20153"/>
    </source>
</evidence>
<dbReference type="Pfam" id="PF20153">
    <property type="entry name" value="DUF6535"/>
    <property type="match status" value="1"/>
</dbReference>
<keyword evidence="4" id="KW-1185">Reference proteome</keyword>
<feature type="domain" description="DUF6535" evidence="2">
    <location>
        <begin position="19"/>
        <end position="188"/>
    </location>
</feature>
<organism evidence="3 4">
    <name type="scientific">Serendipita indica (strain DSM 11827)</name>
    <name type="common">Root endophyte fungus</name>
    <name type="synonym">Piriformospora indica</name>
    <dbReference type="NCBI Taxonomy" id="1109443"/>
    <lineage>
        <taxon>Eukaryota</taxon>
        <taxon>Fungi</taxon>
        <taxon>Dikarya</taxon>
        <taxon>Basidiomycota</taxon>
        <taxon>Agaricomycotina</taxon>
        <taxon>Agaricomycetes</taxon>
        <taxon>Sebacinales</taxon>
        <taxon>Serendipitaceae</taxon>
        <taxon>Serendipita</taxon>
    </lineage>
</organism>
<evidence type="ECO:0000256" key="1">
    <source>
        <dbReference type="SAM" id="Phobius"/>
    </source>
</evidence>
<evidence type="ECO:0000313" key="3">
    <source>
        <dbReference type="EMBL" id="CCA74616.1"/>
    </source>
</evidence>